<sequence length="148" mass="15374">MKKGLWLAAALFCSVLTAHAQSPELTKAVLKSNAPAAEALLSAGANPNAAVQIVPGFPTTYLITAATNNSLDLVRLLLSHKAQVNQPDAFKGTALMAAVSKTNKAMVELLLASGADVRAKDDDGKDALALAKEGGNKEIIALLEQKLK</sequence>
<name>A0ABX1HG25_9BACT</name>
<organism evidence="5 6">
    <name type="scientific">Hymenobacter artigasi</name>
    <dbReference type="NCBI Taxonomy" id="2719616"/>
    <lineage>
        <taxon>Bacteria</taxon>
        <taxon>Pseudomonadati</taxon>
        <taxon>Bacteroidota</taxon>
        <taxon>Cytophagia</taxon>
        <taxon>Cytophagales</taxon>
        <taxon>Hymenobacteraceae</taxon>
        <taxon>Hymenobacter</taxon>
    </lineage>
</organism>
<keyword evidence="1" id="KW-0677">Repeat</keyword>
<keyword evidence="6" id="KW-1185">Reference proteome</keyword>
<dbReference type="Proteomes" id="UP000717634">
    <property type="component" value="Unassembled WGS sequence"/>
</dbReference>
<dbReference type="PROSITE" id="PS50297">
    <property type="entry name" value="ANK_REP_REGION"/>
    <property type="match status" value="1"/>
</dbReference>
<keyword evidence="4" id="KW-0732">Signal</keyword>
<dbReference type="InterPro" id="IPR036770">
    <property type="entry name" value="Ankyrin_rpt-contain_sf"/>
</dbReference>
<evidence type="ECO:0000313" key="5">
    <source>
        <dbReference type="EMBL" id="NKI89203.1"/>
    </source>
</evidence>
<accession>A0ABX1HG25</accession>
<evidence type="ECO:0000313" key="6">
    <source>
        <dbReference type="Proteomes" id="UP000717634"/>
    </source>
</evidence>
<dbReference type="InterPro" id="IPR002110">
    <property type="entry name" value="Ankyrin_rpt"/>
</dbReference>
<dbReference type="Gene3D" id="1.25.40.20">
    <property type="entry name" value="Ankyrin repeat-containing domain"/>
    <property type="match status" value="1"/>
</dbReference>
<feature type="signal peptide" evidence="4">
    <location>
        <begin position="1"/>
        <end position="20"/>
    </location>
</feature>
<dbReference type="PANTHER" id="PTHR24189:SF50">
    <property type="entry name" value="ANKYRIN REPEAT AND SOCS BOX PROTEIN 2"/>
    <property type="match status" value="1"/>
</dbReference>
<evidence type="ECO:0000256" key="4">
    <source>
        <dbReference type="SAM" id="SignalP"/>
    </source>
</evidence>
<dbReference type="PANTHER" id="PTHR24189">
    <property type="entry name" value="MYOTROPHIN"/>
    <property type="match status" value="1"/>
</dbReference>
<dbReference type="RefSeq" id="WP_168672844.1">
    <property type="nucleotide sequence ID" value="NZ_JAAVTK010000004.1"/>
</dbReference>
<evidence type="ECO:0000256" key="1">
    <source>
        <dbReference type="ARBA" id="ARBA00022737"/>
    </source>
</evidence>
<feature type="chain" id="PRO_5047544163" evidence="4">
    <location>
        <begin position="21"/>
        <end position="148"/>
    </location>
</feature>
<gene>
    <name evidence="5" type="ORF">HBN54_001798</name>
</gene>
<dbReference type="PROSITE" id="PS50088">
    <property type="entry name" value="ANK_REPEAT"/>
    <property type="match status" value="1"/>
</dbReference>
<proteinExistence type="predicted"/>
<evidence type="ECO:0000256" key="2">
    <source>
        <dbReference type="ARBA" id="ARBA00023043"/>
    </source>
</evidence>
<evidence type="ECO:0000256" key="3">
    <source>
        <dbReference type="PROSITE-ProRule" id="PRU00023"/>
    </source>
</evidence>
<feature type="repeat" description="ANK" evidence="3">
    <location>
        <begin position="90"/>
        <end position="122"/>
    </location>
</feature>
<protein>
    <submittedName>
        <fullName evidence="5">Ankyrin repeat protein</fullName>
    </submittedName>
</protein>
<comment type="caution">
    <text evidence="5">The sequence shown here is derived from an EMBL/GenBank/DDBJ whole genome shotgun (WGS) entry which is preliminary data.</text>
</comment>
<dbReference type="SMART" id="SM00248">
    <property type="entry name" value="ANK"/>
    <property type="match status" value="3"/>
</dbReference>
<dbReference type="EMBL" id="JAAVTK010000004">
    <property type="protein sequence ID" value="NKI89203.1"/>
    <property type="molecule type" value="Genomic_DNA"/>
</dbReference>
<dbReference type="Pfam" id="PF12796">
    <property type="entry name" value="Ank_2"/>
    <property type="match status" value="1"/>
</dbReference>
<keyword evidence="2 3" id="KW-0040">ANK repeat</keyword>
<dbReference type="InterPro" id="IPR050745">
    <property type="entry name" value="Multifunctional_regulatory"/>
</dbReference>
<reference evidence="5 6" key="1">
    <citation type="submission" date="2020-03" db="EMBL/GenBank/DDBJ databases">
        <title>Genomic Encyclopedia of Type Strains, Phase IV (KMG-V): Genome sequencing to study the core and pangenomes of soil and plant-associated prokaryotes.</title>
        <authorList>
            <person name="Whitman W."/>
        </authorList>
    </citation>
    <scope>NUCLEOTIDE SEQUENCE [LARGE SCALE GENOMIC DNA]</scope>
    <source>
        <strain evidence="5 6">1B</strain>
    </source>
</reference>
<dbReference type="SUPFAM" id="SSF48403">
    <property type="entry name" value="Ankyrin repeat"/>
    <property type="match status" value="1"/>
</dbReference>